<dbReference type="EMBL" id="BHYM01000023">
    <property type="protein sequence ID" value="GCE39101.1"/>
    <property type="molecule type" value="Genomic_DNA"/>
</dbReference>
<keyword evidence="2" id="KW-1185">Reference proteome</keyword>
<dbReference type="InterPro" id="IPR001753">
    <property type="entry name" value="Enoyl-CoA_hydra/iso"/>
</dbReference>
<organism evidence="1 2">
    <name type="scientific">Rhodococcus wratislaviensis</name>
    <name type="common">Tsukamurella wratislaviensis</name>
    <dbReference type="NCBI Taxonomy" id="44752"/>
    <lineage>
        <taxon>Bacteria</taxon>
        <taxon>Bacillati</taxon>
        <taxon>Actinomycetota</taxon>
        <taxon>Actinomycetes</taxon>
        <taxon>Mycobacteriales</taxon>
        <taxon>Nocardiaceae</taxon>
        <taxon>Rhodococcus</taxon>
    </lineage>
</organism>
<dbReference type="PANTHER" id="PTHR11941:SF54">
    <property type="entry name" value="ENOYL-COA HYDRATASE, MITOCHONDRIAL"/>
    <property type="match status" value="1"/>
</dbReference>
<dbReference type="NCBIfam" id="NF004796">
    <property type="entry name" value="PRK06144.1"/>
    <property type="match status" value="1"/>
</dbReference>
<accession>A0A402C668</accession>
<reference evidence="1 2" key="1">
    <citation type="submission" date="2018-11" db="EMBL/GenBank/DDBJ databases">
        <title>Microbial catabolism of amino acid.</title>
        <authorList>
            <person name="Hibi M."/>
            <person name="Ogawa J."/>
        </authorList>
    </citation>
    <scope>NUCLEOTIDE SEQUENCE [LARGE SCALE GENOMIC DNA]</scope>
    <source>
        <strain evidence="1 2">C31-06</strain>
    </source>
</reference>
<gene>
    <name evidence="1" type="ORF">Rhow_002625</name>
</gene>
<dbReference type="Gene3D" id="3.90.226.10">
    <property type="entry name" value="2-enoyl-CoA Hydratase, Chain A, domain 1"/>
    <property type="match status" value="1"/>
</dbReference>
<protein>
    <submittedName>
        <fullName evidence="1">Enoyl-CoA hydratase</fullName>
    </submittedName>
</protein>
<comment type="caution">
    <text evidence="1">The sequence shown here is derived from an EMBL/GenBank/DDBJ whole genome shotgun (WGS) entry which is preliminary data.</text>
</comment>
<dbReference type="GO" id="GO:0006635">
    <property type="term" value="P:fatty acid beta-oxidation"/>
    <property type="evidence" value="ECO:0007669"/>
    <property type="project" value="TreeGrafter"/>
</dbReference>
<dbReference type="RefSeq" id="WP_225858067.1">
    <property type="nucleotide sequence ID" value="NZ_BHYM01000023.1"/>
</dbReference>
<proteinExistence type="predicted"/>
<dbReference type="Pfam" id="PF00378">
    <property type="entry name" value="ECH_1"/>
    <property type="match status" value="1"/>
</dbReference>
<dbReference type="Proteomes" id="UP000287519">
    <property type="component" value="Unassembled WGS sequence"/>
</dbReference>
<dbReference type="SUPFAM" id="SSF52096">
    <property type="entry name" value="ClpP/crotonase"/>
    <property type="match status" value="1"/>
</dbReference>
<dbReference type="PANTHER" id="PTHR11941">
    <property type="entry name" value="ENOYL-COA HYDRATASE-RELATED"/>
    <property type="match status" value="1"/>
</dbReference>
<dbReference type="InterPro" id="IPR029045">
    <property type="entry name" value="ClpP/crotonase-like_dom_sf"/>
</dbReference>
<evidence type="ECO:0000313" key="1">
    <source>
        <dbReference type="EMBL" id="GCE39101.1"/>
    </source>
</evidence>
<name>A0A402C668_RHOWR</name>
<dbReference type="CDD" id="cd06558">
    <property type="entry name" value="crotonase-like"/>
    <property type="match status" value="1"/>
</dbReference>
<evidence type="ECO:0000313" key="2">
    <source>
        <dbReference type="Proteomes" id="UP000287519"/>
    </source>
</evidence>
<dbReference type="GO" id="GO:0003824">
    <property type="term" value="F:catalytic activity"/>
    <property type="evidence" value="ECO:0007669"/>
    <property type="project" value="UniProtKB-ARBA"/>
</dbReference>
<dbReference type="AlphaFoldDB" id="A0A402C668"/>
<sequence>MTTMTTGVAEVAAGPEAPDLIIENADAVVTVTFNRPGKLNSLTPQMYEDLGRVCERVNADPTVRLLVVRGAGRAFAAGSDIAHFRTFTDGADGVAYEDRFVQVLERLEQVRVPTLAVIDGACVGAGLIVAAACDVRIATTRSFFGLPIARTLGNALSAYPLALLTDRLGSARLASMVARATMLPAAEAASIGFVVEPAGPGLFDDLMTEVTGQLLAAAPLTVVATREVLRRIRTAGLPESADLIRAVYGSADFRAEVTAFLEGGRAEWSGS</sequence>